<gene>
    <name evidence="6" type="ORF">JX360_10915</name>
</gene>
<keyword evidence="7" id="KW-1185">Reference proteome</keyword>
<accession>A0ABT0CCA5</accession>
<evidence type="ECO:0000256" key="3">
    <source>
        <dbReference type="ARBA" id="ARBA00023110"/>
    </source>
</evidence>
<dbReference type="InterPro" id="IPR044665">
    <property type="entry name" value="E_coli_cyclophilin_A-like"/>
</dbReference>
<dbReference type="Pfam" id="PF21329">
    <property type="entry name" value="CYP38_PsbQ-like"/>
    <property type="match status" value="1"/>
</dbReference>
<dbReference type="Pfam" id="PF00160">
    <property type="entry name" value="Pro_isomerase"/>
    <property type="match status" value="1"/>
</dbReference>
<dbReference type="GO" id="GO:0016853">
    <property type="term" value="F:isomerase activity"/>
    <property type="evidence" value="ECO:0007669"/>
    <property type="project" value="UniProtKB-KW"/>
</dbReference>
<dbReference type="Proteomes" id="UP000830835">
    <property type="component" value="Unassembled WGS sequence"/>
</dbReference>
<dbReference type="EMBL" id="JAFIRA010000027">
    <property type="protein sequence ID" value="MCJ2543412.1"/>
    <property type="molecule type" value="Genomic_DNA"/>
</dbReference>
<evidence type="ECO:0000256" key="1">
    <source>
        <dbReference type="ARBA" id="ARBA00013194"/>
    </source>
</evidence>
<evidence type="ECO:0000259" key="5">
    <source>
        <dbReference type="PROSITE" id="PS50072"/>
    </source>
</evidence>
<keyword evidence="2" id="KW-0793">Thylakoid</keyword>
<feature type="domain" description="PPIase cyclophilin-type" evidence="5">
    <location>
        <begin position="182"/>
        <end position="341"/>
    </location>
</feature>
<name>A0ABT0CCA5_THEVL</name>
<dbReference type="SUPFAM" id="SSF101112">
    <property type="entry name" value="Oxygen-evolving enhancer protein 3"/>
    <property type="match status" value="1"/>
</dbReference>
<evidence type="ECO:0000256" key="4">
    <source>
        <dbReference type="ARBA" id="ARBA00023235"/>
    </source>
</evidence>
<dbReference type="InterPro" id="IPR002130">
    <property type="entry name" value="Cyclophilin-type_PPIase_dom"/>
</dbReference>
<keyword evidence="4 6" id="KW-0413">Isomerase</keyword>
<evidence type="ECO:0000313" key="7">
    <source>
        <dbReference type="Proteomes" id="UP000830835"/>
    </source>
</evidence>
<organism evidence="6 7">
    <name type="scientific">Thermostichus vulcanus str. 'Rupite'</name>
    <dbReference type="NCBI Taxonomy" id="2813851"/>
    <lineage>
        <taxon>Bacteria</taxon>
        <taxon>Bacillati</taxon>
        <taxon>Cyanobacteriota</taxon>
        <taxon>Cyanophyceae</taxon>
        <taxon>Thermostichales</taxon>
        <taxon>Thermostichaceae</taxon>
        <taxon>Thermostichus</taxon>
    </lineage>
</organism>
<dbReference type="InterPro" id="IPR023222">
    <property type="entry name" value="PsbQ-like_dom_sf"/>
</dbReference>
<dbReference type="EC" id="5.2.1.8" evidence="1"/>
<dbReference type="SUPFAM" id="SSF50891">
    <property type="entry name" value="Cyclophilin-like"/>
    <property type="match status" value="1"/>
</dbReference>
<comment type="caution">
    <text evidence="6">The sequence shown here is derived from an EMBL/GenBank/DDBJ whole genome shotgun (WGS) entry which is preliminary data.</text>
</comment>
<reference evidence="6" key="1">
    <citation type="submission" date="2021-02" db="EMBL/GenBank/DDBJ databases">
        <title>The CRISPR/cas machinery reduction and long-range gene transfer in the hot spring cyanobacterium Synechococcus.</title>
        <authorList>
            <person name="Dvorak P."/>
            <person name="Jahodarova E."/>
            <person name="Hasler P."/>
            <person name="Poulickova A."/>
        </authorList>
    </citation>
    <scope>NUCLEOTIDE SEQUENCE</scope>
    <source>
        <strain evidence="6">Rupite</strain>
    </source>
</reference>
<evidence type="ECO:0000313" key="6">
    <source>
        <dbReference type="EMBL" id="MCJ2543412.1"/>
    </source>
</evidence>
<dbReference type="CDD" id="cd01924">
    <property type="entry name" value="cyclophilin_TLP40_like"/>
    <property type="match status" value="1"/>
</dbReference>
<proteinExistence type="predicted"/>
<protein>
    <recommendedName>
        <fullName evidence="1">peptidylprolyl isomerase</fullName>
        <ecNumber evidence="1">5.2.1.8</ecNumber>
    </recommendedName>
</protein>
<keyword evidence="3" id="KW-0697">Rotamase</keyword>
<evidence type="ECO:0000256" key="2">
    <source>
        <dbReference type="ARBA" id="ARBA00023078"/>
    </source>
</evidence>
<dbReference type="Gene3D" id="2.40.100.10">
    <property type="entry name" value="Cyclophilin-like"/>
    <property type="match status" value="1"/>
</dbReference>
<dbReference type="PROSITE" id="PS50072">
    <property type="entry name" value="CSA_PPIASE_2"/>
    <property type="match status" value="1"/>
</dbReference>
<dbReference type="RefSeq" id="WP_244350734.1">
    <property type="nucleotide sequence ID" value="NZ_JAFIRA010000027.1"/>
</dbReference>
<dbReference type="InterPro" id="IPR029000">
    <property type="entry name" value="Cyclophilin-like_dom_sf"/>
</dbReference>
<dbReference type="Gene3D" id="1.20.120.290">
    <property type="entry name" value="Oxygen-evolving enhancer protein 3 (PsbQ), four-helix up-down bundle"/>
    <property type="match status" value="1"/>
</dbReference>
<sequence length="367" mass="40428">MIQQVKRVLSWPQLRLIGLICVLFWAIPALALPQGNAITDARTLLRQALPIQESSLLELDEAISKIDADLKYNRWSAVRGDVRLVERLLDRYAAPLLAGLPEAKLPAASEQMASIREQLQVVSQETQRKSKGKEAARAAYDRLLASLGSLEDNWLGPFPYDVPAEYADRPQLLGRAEVELKTTAGDLLITLDGYSAPITAGNFADLVQRGFYDGLSFDRVENFYVIQAGDPPGPADGYVDPATGKIRTIPLEIRAKGEVIPHYGQTFEQLGMWDVEPALPFSAEGTVAMARYPEDPNSASSQFFIFMAEPDLTPAGLNLMDGRYAVFGYVTEGTEVLHQIKLGDQILSARLVSGQENLRQENLRNVG</sequence>
<dbReference type="PANTHER" id="PTHR43246">
    <property type="entry name" value="PEPTIDYL-PROLYL CIS-TRANS ISOMERASE CYP38, CHLOROPLASTIC"/>
    <property type="match status" value="1"/>
</dbReference>
<dbReference type="InterPro" id="IPR048563">
    <property type="entry name" value="CYP38_PsbQ-like"/>
</dbReference>